<dbReference type="Pfam" id="PF03886">
    <property type="entry name" value="ABC_trans_aux"/>
    <property type="match status" value="1"/>
</dbReference>
<evidence type="ECO:0000313" key="4">
    <source>
        <dbReference type="Proteomes" id="UP000199495"/>
    </source>
</evidence>
<organism evidence="3 4">
    <name type="scientific">Pelagibacterium luteolum</name>
    <dbReference type="NCBI Taxonomy" id="440168"/>
    <lineage>
        <taxon>Bacteria</taxon>
        <taxon>Pseudomonadati</taxon>
        <taxon>Pseudomonadota</taxon>
        <taxon>Alphaproteobacteria</taxon>
        <taxon>Hyphomicrobiales</taxon>
        <taxon>Devosiaceae</taxon>
        <taxon>Pelagibacterium</taxon>
    </lineage>
</organism>
<dbReference type="InterPro" id="IPR006311">
    <property type="entry name" value="TAT_signal"/>
</dbReference>
<evidence type="ECO:0000259" key="2">
    <source>
        <dbReference type="Pfam" id="PF03886"/>
    </source>
</evidence>
<dbReference type="EMBL" id="FNCS01000005">
    <property type="protein sequence ID" value="SDG64055.1"/>
    <property type="molecule type" value="Genomic_DNA"/>
</dbReference>
<dbReference type="Proteomes" id="UP000199495">
    <property type="component" value="Unassembled WGS sequence"/>
</dbReference>
<dbReference type="Gene3D" id="3.40.50.10610">
    <property type="entry name" value="ABC-type transport auxiliary lipoprotein component"/>
    <property type="match status" value="1"/>
</dbReference>
<dbReference type="STRING" id="440168.SAMN04487974_10548"/>
<evidence type="ECO:0000256" key="1">
    <source>
        <dbReference type="SAM" id="SignalP"/>
    </source>
</evidence>
<dbReference type="RefSeq" id="WP_090595820.1">
    <property type="nucleotide sequence ID" value="NZ_FNCS01000005.1"/>
</dbReference>
<dbReference type="SUPFAM" id="SSF159594">
    <property type="entry name" value="XCC0632-like"/>
    <property type="match status" value="1"/>
</dbReference>
<sequence>MTAKFGRRTFLSFSAIGLTSALAGCVSLGASAPVTYDLTPGAPQSVARRSTRMVVVREPSTIATYDSQRIVVRQPGGILSYLQDSQWSDRLPLLVQTRMLQAFRDAGVTNIGKPTDPVALDIILSTDIRAFELDTTDGTALARVALAIQLVDDRSRRVMASEEFSADVGSTSLNQVVVVGALNTALDNVLRQVVAWTAARA</sequence>
<evidence type="ECO:0000313" key="3">
    <source>
        <dbReference type="EMBL" id="SDG64055.1"/>
    </source>
</evidence>
<keyword evidence="4" id="KW-1185">Reference proteome</keyword>
<accession>A0A1G7VW86</accession>
<feature type="signal peptide" evidence="1">
    <location>
        <begin position="1"/>
        <end position="23"/>
    </location>
</feature>
<gene>
    <name evidence="3" type="ORF">SAMN04487974_10548</name>
</gene>
<feature type="chain" id="PRO_5011523464" evidence="1">
    <location>
        <begin position="24"/>
        <end position="201"/>
    </location>
</feature>
<keyword evidence="1" id="KW-0732">Signal</keyword>
<name>A0A1G7VW86_9HYPH</name>
<dbReference type="OrthoDB" id="9808689at2"/>
<dbReference type="AlphaFoldDB" id="A0A1G7VW86"/>
<dbReference type="InterPro" id="IPR005586">
    <property type="entry name" value="ABC_trans_aux"/>
</dbReference>
<proteinExistence type="predicted"/>
<feature type="domain" description="ABC-type transport auxiliary lipoprotein component" evidence="2">
    <location>
        <begin position="36"/>
        <end position="193"/>
    </location>
</feature>
<protein>
    <submittedName>
        <fullName evidence="3">Cholesterol transport system auxiliary component</fullName>
    </submittedName>
</protein>
<reference evidence="3 4" key="1">
    <citation type="submission" date="2016-10" db="EMBL/GenBank/DDBJ databases">
        <authorList>
            <person name="de Groot N.N."/>
        </authorList>
    </citation>
    <scope>NUCLEOTIDE SEQUENCE [LARGE SCALE GENOMIC DNA]</scope>
    <source>
        <strain evidence="3 4">CGMCC 1.10267</strain>
    </source>
</reference>
<dbReference type="PROSITE" id="PS51318">
    <property type="entry name" value="TAT"/>
    <property type="match status" value="1"/>
</dbReference>
<dbReference type="PROSITE" id="PS51257">
    <property type="entry name" value="PROKAR_LIPOPROTEIN"/>
    <property type="match status" value="1"/>
</dbReference>